<proteinExistence type="predicted"/>
<accession>A0AAD4LVQ9</accession>
<feature type="region of interest" description="Disordered" evidence="1">
    <location>
        <begin position="1"/>
        <end position="22"/>
    </location>
</feature>
<name>A0AAD4LVQ9_9AGAM</name>
<dbReference type="AlphaFoldDB" id="A0AAD4LVQ9"/>
<dbReference type="EMBL" id="WTXG01000160">
    <property type="protein sequence ID" value="KAI0291389.1"/>
    <property type="molecule type" value="Genomic_DNA"/>
</dbReference>
<organism evidence="2 3">
    <name type="scientific">Multifurca ochricompacta</name>
    <dbReference type="NCBI Taxonomy" id="376703"/>
    <lineage>
        <taxon>Eukaryota</taxon>
        <taxon>Fungi</taxon>
        <taxon>Dikarya</taxon>
        <taxon>Basidiomycota</taxon>
        <taxon>Agaricomycotina</taxon>
        <taxon>Agaricomycetes</taxon>
        <taxon>Russulales</taxon>
        <taxon>Russulaceae</taxon>
        <taxon>Multifurca</taxon>
    </lineage>
</organism>
<evidence type="ECO:0000313" key="3">
    <source>
        <dbReference type="Proteomes" id="UP001203297"/>
    </source>
</evidence>
<comment type="caution">
    <text evidence="2">The sequence shown here is derived from an EMBL/GenBank/DDBJ whole genome shotgun (WGS) entry which is preliminary data.</text>
</comment>
<evidence type="ECO:0000313" key="2">
    <source>
        <dbReference type="EMBL" id="KAI0291389.1"/>
    </source>
</evidence>
<reference evidence="2" key="1">
    <citation type="journal article" date="2022" name="New Phytol.">
        <title>Evolutionary transition to the ectomycorrhizal habit in the genomes of a hyperdiverse lineage of mushroom-forming fungi.</title>
        <authorList>
            <person name="Looney B."/>
            <person name="Miyauchi S."/>
            <person name="Morin E."/>
            <person name="Drula E."/>
            <person name="Courty P.E."/>
            <person name="Kohler A."/>
            <person name="Kuo A."/>
            <person name="LaButti K."/>
            <person name="Pangilinan J."/>
            <person name="Lipzen A."/>
            <person name="Riley R."/>
            <person name="Andreopoulos W."/>
            <person name="He G."/>
            <person name="Johnson J."/>
            <person name="Nolan M."/>
            <person name="Tritt A."/>
            <person name="Barry K.W."/>
            <person name="Grigoriev I.V."/>
            <person name="Nagy L.G."/>
            <person name="Hibbett D."/>
            <person name="Henrissat B."/>
            <person name="Matheny P.B."/>
            <person name="Labbe J."/>
            <person name="Martin F.M."/>
        </authorList>
    </citation>
    <scope>NUCLEOTIDE SEQUENCE</scope>
    <source>
        <strain evidence="2">BPL690</strain>
    </source>
</reference>
<gene>
    <name evidence="2" type="ORF">B0F90DRAFT_1777154</name>
</gene>
<protein>
    <submittedName>
        <fullName evidence="2">Uncharacterized protein</fullName>
    </submittedName>
</protein>
<keyword evidence="3" id="KW-1185">Reference proteome</keyword>
<dbReference type="Proteomes" id="UP001203297">
    <property type="component" value="Unassembled WGS sequence"/>
</dbReference>
<evidence type="ECO:0000256" key="1">
    <source>
        <dbReference type="SAM" id="MobiDB-lite"/>
    </source>
</evidence>
<feature type="non-terminal residue" evidence="2">
    <location>
        <position position="80"/>
    </location>
</feature>
<feature type="non-terminal residue" evidence="2">
    <location>
        <position position="1"/>
    </location>
</feature>
<sequence length="80" mass="8743">VPNLKDASNGLGDPPPPHRSPLATPLSHATIFFVLSYLATHLTLSYHPFSLSLYATHTFSPPFSIPLYSSLVNLDSSMYI</sequence>